<dbReference type="InterPro" id="IPR036866">
    <property type="entry name" value="RibonucZ/Hydroxyglut_hydro"/>
</dbReference>
<evidence type="ECO:0000256" key="1">
    <source>
        <dbReference type="SAM" id="SignalP"/>
    </source>
</evidence>
<dbReference type="Gene3D" id="3.60.15.10">
    <property type="entry name" value="Ribonuclease Z/Hydroxyacylglutathione hydrolase-like"/>
    <property type="match status" value="1"/>
</dbReference>
<keyword evidence="3" id="KW-1185">Reference proteome</keyword>
<dbReference type="PANTHER" id="PTHR39189:SF1">
    <property type="entry name" value="UPF0173 METAL-DEPENDENT HYDROLASE YTKL"/>
    <property type="match status" value="1"/>
</dbReference>
<dbReference type="RefSeq" id="WP_320688057.1">
    <property type="nucleotide sequence ID" value="NZ_JAXBLV010000199.1"/>
</dbReference>
<evidence type="ECO:0000313" key="2">
    <source>
        <dbReference type="EMBL" id="MDY3561688.1"/>
    </source>
</evidence>
<keyword evidence="1" id="KW-0732">Signal</keyword>
<dbReference type="Proteomes" id="UP001272242">
    <property type="component" value="Unassembled WGS sequence"/>
</dbReference>
<protein>
    <submittedName>
        <fullName evidence="2">MBL fold metallo-hydrolase</fullName>
    </submittedName>
</protein>
<comment type="caution">
    <text evidence="2">The sequence shown here is derived from an EMBL/GenBank/DDBJ whole genome shotgun (WGS) entry which is preliminary data.</text>
</comment>
<accession>A0ABU5F5Z2</accession>
<evidence type="ECO:0000313" key="3">
    <source>
        <dbReference type="Proteomes" id="UP001272242"/>
    </source>
</evidence>
<organism evidence="2 3">
    <name type="scientific">Gemmata algarum</name>
    <dbReference type="NCBI Taxonomy" id="2975278"/>
    <lineage>
        <taxon>Bacteria</taxon>
        <taxon>Pseudomonadati</taxon>
        <taxon>Planctomycetota</taxon>
        <taxon>Planctomycetia</taxon>
        <taxon>Gemmatales</taxon>
        <taxon>Gemmataceae</taxon>
        <taxon>Gemmata</taxon>
    </lineage>
</organism>
<reference evidence="3" key="1">
    <citation type="journal article" date="2023" name="Mar. Drugs">
        <title>Gemmata algarum, a Novel Planctomycete Isolated from an Algal Mat, Displays Antimicrobial Activity.</title>
        <authorList>
            <person name="Kumar G."/>
            <person name="Kallscheuer N."/>
            <person name="Kashif M."/>
            <person name="Ahamad S."/>
            <person name="Jagadeeshwari U."/>
            <person name="Pannikurungottu S."/>
            <person name="Haufschild T."/>
            <person name="Kabuu M."/>
            <person name="Sasikala C."/>
            <person name="Jogler C."/>
            <person name="Ramana C."/>
        </authorList>
    </citation>
    <scope>NUCLEOTIDE SEQUENCE [LARGE SCALE GENOMIC DNA]</scope>
    <source>
        <strain evidence="3">JC673</strain>
    </source>
</reference>
<proteinExistence type="predicted"/>
<feature type="signal peptide" evidence="1">
    <location>
        <begin position="1"/>
        <end position="26"/>
    </location>
</feature>
<dbReference type="PANTHER" id="PTHR39189">
    <property type="entry name" value="UPF0173 METAL-DEPENDENT HYDROLASE YTKL"/>
    <property type="match status" value="1"/>
</dbReference>
<gene>
    <name evidence="2" type="ORF">R5W23_002969</name>
</gene>
<sequence length="276" mass="30657">MTRLFASAALLTALLSVALTAPPSRATGQEPKEKSIKIRWLGQSFFQIESAEGRLIAIDPHGIPAFGRPVIPAEFVLVSHSHEDHALVEFVEAQKKDTKLKEADIYRGVVETKPGKQEWKTYDEKRGSIRVRNVATYHDTVNGMQRGKNSIWIIEMNGLVLCHLGDLGHELTAEQVKAIGKVDVLMVPVGGIYTINGEQAQKVTEQIKPRLYALPMHYGVPGYEDLAGPDEFLEGVKKERITKTPETNELVIPLDAKAGEYQIVLLGWRKGEAKKK</sequence>
<dbReference type="SUPFAM" id="SSF56281">
    <property type="entry name" value="Metallo-hydrolase/oxidoreductase"/>
    <property type="match status" value="1"/>
</dbReference>
<feature type="chain" id="PRO_5047455664" evidence="1">
    <location>
        <begin position="27"/>
        <end position="276"/>
    </location>
</feature>
<dbReference type="Pfam" id="PF13483">
    <property type="entry name" value="Lactamase_B_3"/>
    <property type="match status" value="1"/>
</dbReference>
<dbReference type="EMBL" id="JAXBLV010000199">
    <property type="protein sequence ID" value="MDY3561688.1"/>
    <property type="molecule type" value="Genomic_DNA"/>
</dbReference>
<name>A0ABU5F5Z2_9BACT</name>